<feature type="region of interest" description="Disordered" evidence="1">
    <location>
        <begin position="93"/>
        <end position="114"/>
    </location>
</feature>
<feature type="compositionally biased region" description="Basic and acidic residues" evidence="1">
    <location>
        <begin position="1"/>
        <end position="11"/>
    </location>
</feature>
<dbReference type="AlphaFoldDB" id="A0A9Q3JPT0"/>
<keyword evidence="3" id="KW-1185">Reference proteome</keyword>
<protein>
    <submittedName>
        <fullName evidence="2">Uncharacterized protein</fullName>
    </submittedName>
</protein>
<sequence>MPDGLSRRPEGEDKEESETDDFDEGEYWIKSHPGFGLKEVNTGKVGKLSINKSNIKIPIKQEEFWKKYSGIFEYFAKATKYWRRILQQNQKNISKFSSRRREAEKKKSRASTNS</sequence>
<accession>A0A9Q3JPT0</accession>
<evidence type="ECO:0000313" key="2">
    <source>
        <dbReference type="EMBL" id="MBW0567345.1"/>
    </source>
</evidence>
<evidence type="ECO:0000256" key="1">
    <source>
        <dbReference type="SAM" id="MobiDB-lite"/>
    </source>
</evidence>
<reference evidence="2" key="1">
    <citation type="submission" date="2021-03" db="EMBL/GenBank/DDBJ databases">
        <title>Draft genome sequence of rust myrtle Austropuccinia psidii MF-1, a brazilian biotype.</title>
        <authorList>
            <person name="Quecine M.C."/>
            <person name="Pachon D.M.R."/>
            <person name="Bonatelli M.L."/>
            <person name="Correr F.H."/>
            <person name="Franceschini L.M."/>
            <person name="Leite T.F."/>
            <person name="Margarido G.R.A."/>
            <person name="Almeida C.A."/>
            <person name="Ferrarezi J.A."/>
            <person name="Labate C.A."/>
        </authorList>
    </citation>
    <scope>NUCLEOTIDE SEQUENCE</scope>
    <source>
        <strain evidence="2">MF-1</strain>
    </source>
</reference>
<feature type="region of interest" description="Disordered" evidence="1">
    <location>
        <begin position="1"/>
        <end position="26"/>
    </location>
</feature>
<evidence type="ECO:0000313" key="3">
    <source>
        <dbReference type="Proteomes" id="UP000765509"/>
    </source>
</evidence>
<name>A0A9Q3JPT0_9BASI</name>
<organism evidence="2 3">
    <name type="scientific">Austropuccinia psidii MF-1</name>
    <dbReference type="NCBI Taxonomy" id="1389203"/>
    <lineage>
        <taxon>Eukaryota</taxon>
        <taxon>Fungi</taxon>
        <taxon>Dikarya</taxon>
        <taxon>Basidiomycota</taxon>
        <taxon>Pucciniomycotina</taxon>
        <taxon>Pucciniomycetes</taxon>
        <taxon>Pucciniales</taxon>
        <taxon>Sphaerophragmiaceae</taxon>
        <taxon>Austropuccinia</taxon>
    </lineage>
</organism>
<dbReference type="EMBL" id="AVOT02080684">
    <property type="protein sequence ID" value="MBW0567345.1"/>
    <property type="molecule type" value="Genomic_DNA"/>
</dbReference>
<feature type="compositionally biased region" description="Acidic residues" evidence="1">
    <location>
        <begin position="12"/>
        <end position="26"/>
    </location>
</feature>
<comment type="caution">
    <text evidence="2">The sequence shown here is derived from an EMBL/GenBank/DDBJ whole genome shotgun (WGS) entry which is preliminary data.</text>
</comment>
<gene>
    <name evidence="2" type="ORF">O181_107060</name>
</gene>
<dbReference type="Proteomes" id="UP000765509">
    <property type="component" value="Unassembled WGS sequence"/>
</dbReference>
<proteinExistence type="predicted"/>
<dbReference type="OrthoDB" id="2516665at2759"/>